<sequence length="175" mass="19935">MRKNRTTFPMPMALLLIVCQLGSKLDFVVSGFTISASSSIVKSSSSSALASSIFSESGNLEREILQSHRHFTTITKATTSTTSLQMNKRKNNDYDDEDENDDYEYAKVRRGKRVYDDEYDGGRTSSSSSQRNVNDVGSKRSYRGDYEEEEEWSDEEEWDSDSDDEYDSDDDDDDD</sequence>
<gene>
    <name evidence="3" type="ORF">CDEB00056_LOCUS7521</name>
</gene>
<feature type="compositionally biased region" description="Acidic residues" evidence="1">
    <location>
        <begin position="94"/>
        <end position="103"/>
    </location>
</feature>
<accession>A0A7S3Q1D5</accession>
<protein>
    <submittedName>
        <fullName evidence="3">Uncharacterized protein</fullName>
    </submittedName>
</protein>
<evidence type="ECO:0000313" key="3">
    <source>
        <dbReference type="EMBL" id="CAE0462680.1"/>
    </source>
</evidence>
<evidence type="ECO:0000256" key="1">
    <source>
        <dbReference type="SAM" id="MobiDB-lite"/>
    </source>
</evidence>
<feature type="signal peptide" evidence="2">
    <location>
        <begin position="1"/>
        <end position="24"/>
    </location>
</feature>
<evidence type="ECO:0000256" key="2">
    <source>
        <dbReference type="SAM" id="SignalP"/>
    </source>
</evidence>
<proteinExistence type="predicted"/>
<feature type="compositionally biased region" description="Polar residues" evidence="1">
    <location>
        <begin position="123"/>
        <end position="135"/>
    </location>
</feature>
<name>A0A7S3Q1D5_9STRA</name>
<keyword evidence="2" id="KW-0732">Signal</keyword>
<feature type="region of interest" description="Disordered" evidence="1">
    <location>
        <begin position="81"/>
        <end position="175"/>
    </location>
</feature>
<feature type="non-terminal residue" evidence="3">
    <location>
        <position position="175"/>
    </location>
</feature>
<dbReference type="EMBL" id="HBIO01009741">
    <property type="protein sequence ID" value="CAE0462680.1"/>
    <property type="molecule type" value="Transcribed_RNA"/>
</dbReference>
<feature type="chain" id="PRO_5030655293" evidence="2">
    <location>
        <begin position="25"/>
        <end position="175"/>
    </location>
</feature>
<dbReference type="AlphaFoldDB" id="A0A7S3Q1D5"/>
<reference evidence="3" key="1">
    <citation type="submission" date="2021-01" db="EMBL/GenBank/DDBJ databases">
        <authorList>
            <person name="Corre E."/>
            <person name="Pelletier E."/>
            <person name="Niang G."/>
            <person name="Scheremetjew M."/>
            <person name="Finn R."/>
            <person name="Kale V."/>
            <person name="Holt S."/>
            <person name="Cochrane G."/>
            <person name="Meng A."/>
            <person name="Brown T."/>
            <person name="Cohen L."/>
        </authorList>
    </citation>
    <scope>NUCLEOTIDE SEQUENCE</scope>
    <source>
        <strain evidence="3">MM31A-1</strain>
    </source>
</reference>
<feature type="compositionally biased region" description="Acidic residues" evidence="1">
    <location>
        <begin position="146"/>
        <end position="175"/>
    </location>
</feature>
<organism evidence="3">
    <name type="scientific">Chaetoceros debilis</name>
    <dbReference type="NCBI Taxonomy" id="122233"/>
    <lineage>
        <taxon>Eukaryota</taxon>
        <taxon>Sar</taxon>
        <taxon>Stramenopiles</taxon>
        <taxon>Ochrophyta</taxon>
        <taxon>Bacillariophyta</taxon>
        <taxon>Coscinodiscophyceae</taxon>
        <taxon>Chaetocerotophycidae</taxon>
        <taxon>Chaetocerotales</taxon>
        <taxon>Chaetocerotaceae</taxon>
        <taxon>Chaetoceros</taxon>
    </lineage>
</organism>